<evidence type="ECO:0000313" key="3">
    <source>
        <dbReference type="Proteomes" id="UP000002866"/>
    </source>
</evidence>
<feature type="compositionally biased region" description="Acidic residues" evidence="1">
    <location>
        <begin position="265"/>
        <end position="278"/>
    </location>
</feature>
<dbReference type="HOGENOM" id="CLU_358307_0_0_1"/>
<dbReference type="InParanoid" id="I2H6N9"/>
<dbReference type="Proteomes" id="UP000002866">
    <property type="component" value="Chromosome 7"/>
</dbReference>
<gene>
    <name evidence="2" type="primary">TBLA0G00940</name>
    <name evidence="2" type="ORF">TBLA_0G00940</name>
</gene>
<feature type="region of interest" description="Disordered" evidence="1">
    <location>
        <begin position="247"/>
        <end position="280"/>
    </location>
</feature>
<organism evidence="2 3">
    <name type="scientific">Henningerozyma blattae (strain ATCC 34711 / CBS 6284 / DSM 70876 / NBRC 10599 / NRRL Y-10934 / UCD 77-7)</name>
    <name type="common">Yeast</name>
    <name type="synonym">Tetrapisispora blattae</name>
    <dbReference type="NCBI Taxonomy" id="1071380"/>
    <lineage>
        <taxon>Eukaryota</taxon>
        <taxon>Fungi</taxon>
        <taxon>Dikarya</taxon>
        <taxon>Ascomycota</taxon>
        <taxon>Saccharomycotina</taxon>
        <taxon>Saccharomycetes</taxon>
        <taxon>Saccharomycetales</taxon>
        <taxon>Saccharomycetaceae</taxon>
        <taxon>Henningerozyma</taxon>
    </lineage>
</organism>
<feature type="compositionally biased region" description="Polar residues" evidence="1">
    <location>
        <begin position="750"/>
        <end position="759"/>
    </location>
</feature>
<name>I2H6N9_HENB6</name>
<dbReference type="GeneID" id="14497173"/>
<proteinExistence type="predicted"/>
<keyword evidence="3" id="KW-1185">Reference proteome</keyword>
<accession>I2H6N9</accession>
<evidence type="ECO:0000313" key="2">
    <source>
        <dbReference type="EMBL" id="CCH62041.1"/>
    </source>
</evidence>
<evidence type="ECO:0000256" key="1">
    <source>
        <dbReference type="SAM" id="MobiDB-lite"/>
    </source>
</evidence>
<feature type="compositionally biased region" description="Basic and acidic residues" evidence="1">
    <location>
        <begin position="763"/>
        <end position="774"/>
    </location>
</feature>
<feature type="region of interest" description="Disordered" evidence="1">
    <location>
        <begin position="727"/>
        <end position="782"/>
    </location>
</feature>
<reference evidence="2 3" key="1">
    <citation type="journal article" date="2011" name="Proc. Natl. Acad. Sci. U.S.A.">
        <title>Evolutionary erosion of yeast sex chromosomes by mating-type switching accidents.</title>
        <authorList>
            <person name="Gordon J.L."/>
            <person name="Armisen D."/>
            <person name="Proux-Wera E."/>
            <person name="Oheigeartaigh S.S."/>
            <person name="Byrne K.P."/>
            <person name="Wolfe K.H."/>
        </authorList>
    </citation>
    <scope>NUCLEOTIDE SEQUENCE [LARGE SCALE GENOMIC DNA]</scope>
    <source>
        <strain evidence="3">ATCC 34711 / CBS 6284 / DSM 70876 / NBRC 10599 / NRRL Y-10934 / UCD 77-7</strain>
    </source>
</reference>
<protein>
    <submittedName>
        <fullName evidence="2">Uncharacterized protein</fullName>
    </submittedName>
</protein>
<feature type="compositionally biased region" description="Low complexity" evidence="1">
    <location>
        <begin position="727"/>
        <end position="745"/>
    </location>
</feature>
<dbReference type="KEGG" id="tbl:TBLA_0G00940"/>
<feature type="region of interest" description="Disordered" evidence="1">
    <location>
        <begin position="391"/>
        <end position="410"/>
    </location>
</feature>
<dbReference type="RefSeq" id="XP_004181560.1">
    <property type="nucleotide sequence ID" value="XM_004181512.1"/>
</dbReference>
<dbReference type="AlphaFoldDB" id="I2H6N9"/>
<feature type="compositionally biased region" description="Low complexity" evidence="1">
    <location>
        <begin position="295"/>
        <end position="313"/>
    </location>
</feature>
<feature type="region of interest" description="Disordered" evidence="1">
    <location>
        <begin position="295"/>
        <end position="317"/>
    </location>
</feature>
<sequence length="782" mass="88891">MPIPATQTYSIVDDNDIEYNLWTWYLNNIEEKTFHEFNEIENKEKYSKLKKLIDKKLFTVTNINTKKVKNIIFLTLPKTKNFQTRDSYFYLQKYLELIFSVQQLYITKLQNNTSTTPSCNYCLIMDPILNFQNTTFKESYDSILSHIKSQKNKIKRNRELSTKNSNSSLLIRSLKNKSHYNSMTNCHSATMLNYSFYSNSNSRTTNYTNNNSSSKKSFSIVYQPNANANANINASLDEELNKIAISTPSSQSIRSENLKRHGYSNDDDDDDNESEGDVDSIVIDFPRRFTRSTLLSSTSSNNQNNYTNTSSKSLLNVNSPPLSEINSINSFEYFDSENDSMSPLTRTDLKDRTISEVPLIGKKDNQLKVNEELIKTTFKAFSKESISITTSSSSASSSSLNSGSISTSQSSITHYQPIIREFTADTGSRRNSHSSTSSFVRATNDNETFLTNTFVSSHNNSGSSIINNKFNNNMNSSRNSSTTTSSSQLLNISRQHATTSFEGNIIRYGSRSTEEVSLDGNIYNQTYYSDSNVDSVSSSSSLYLSKFKTAASNTSSNFDQENRRMNLNCIILKKIGNTNGDFFTAIKEYNELYSKWLIFDSTFQTEKSQLVSFDKLLEIAKSFSKIFFYSYNNTVVKNETSFQNRKTEILDINLTPSTSKDNNTKADDFIFFDDLKEKELSLEIHGNEIDEDEIYHEEKNYALEEEHQQRELENQGVAINQETYSCSTSISSNSSSSNSSSYLSDHNNKTNELGTSVESNNDEANKDFSKDFNHFENASITS</sequence>
<dbReference type="EMBL" id="HE806322">
    <property type="protein sequence ID" value="CCH62041.1"/>
    <property type="molecule type" value="Genomic_DNA"/>
</dbReference>